<evidence type="ECO:0000313" key="2">
    <source>
        <dbReference type="Proteomes" id="UP000192477"/>
    </source>
</evidence>
<dbReference type="STRING" id="112904.BH747_08180"/>
<dbReference type="AlphaFoldDB" id="A0A1V8YBZ4"/>
<protein>
    <submittedName>
        <fullName evidence="1">Uncharacterized protein</fullName>
    </submittedName>
</protein>
<comment type="caution">
    <text evidence="1">The sequence shown here is derived from an EMBL/GenBank/DDBJ whole genome shotgun (WGS) entry which is preliminary data.</text>
</comment>
<dbReference type="PROSITE" id="PS51257">
    <property type="entry name" value="PROKAR_LIPOPROTEIN"/>
    <property type="match status" value="1"/>
</dbReference>
<dbReference type="EMBL" id="MJEA01000007">
    <property type="protein sequence ID" value="OQO70131.1"/>
    <property type="molecule type" value="Genomic_DNA"/>
</dbReference>
<sequence>MIKLDEDALMCDLAETYHIYDYKQLPVSTVAVFSCGLKPDSRIHMKLNNQQVPLDTLLLASISDKLGLLIWFKTKDGQKGVNRPASISDSLTNSTKQEKNEIVFNSGEEFERVRKRLIEGGDS</sequence>
<accession>A0A1V8YBZ4</accession>
<dbReference type="OrthoDB" id="1655904at2"/>
<dbReference type="Proteomes" id="UP000192477">
    <property type="component" value="Unassembled WGS sequence"/>
</dbReference>
<name>A0A1V8YBZ4_9ENTE</name>
<dbReference type="RefSeq" id="WP_081183876.1">
    <property type="nucleotide sequence ID" value="NZ_MJEA01000007.1"/>
</dbReference>
<dbReference type="InterPro" id="IPR035286">
    <property type="entry name" value="DUF5361"/>
</dbReference>
<gene>
    <name evidence="1" type="ORF">BH747_08180</name>
</gene>
<proteinExistence type="predicted"/>
<dbReference type="Pfam" id="PF17318">
    <property type="entry name" value="DUF5361"/>
    <property type="match status" value="1"/>
</dbReference>
<organism evidence="1 2">
    <name type="scientific">Enterococcus villorum</name>
    <dbReference type="NCBI Taxonomy" id="112904"/>
    <lineage>
        <taxon>Bacteria</taxon>
        <taxon>Bacillati</taxon>
        <taxon>Bacillota</taxon>
        <taxon>Bacilli</taxon>
        <taxon>Lactobacillales</taxon>
        <taxon>Enterococcaceae</taxon>
        <taxon>Enterococcus</taxon>
    </lineage>
</organism>
<reference evidence="1 2" key="1">
    <citation type="journal article" date="2017" name="BMC Microbiol.">
        <title>Comparative genomics of Enterococcus spp. isolated from bovine feces.</title>
        <authorList>
            <person name="Beukers A.G."/>
            <person name="Zaheer R."/>
            <person name="Goji N."/>
            <person name="Amoako K.K."/>
            <person name="Chaves A.V."/>
            <person name="Ward M.P."/>
            <person name="McAllister T.A."/>
        </authorList>
    </citation>
    <scope>NUCLEOTIDE SEQUENCE [LARGE SCALE GENOMIC DNA]</scope>
    <source>
        <strain evidence="1 2">F1129D 143</strain>
    </source>
</reference>
<evidence type="ECO:0000313" key="1">
    <source>
        <dbReference type="EMBL" id="OQO70131.1"/>
    </source>
</evidence>